<protein>
    <submittedName>
        <fullName evidence="1">Helix-turn-helix domain-containing protein</fullName>
    </submittedName>
</protein>
<dbReference type="Proteomes" id="UP000245802">
    <property type="component" value="Chromosome"/>
</dbReference>
<evidence type="ECO:0000313" key="2">
    <source>
        <dbReference type="Proteomes" id="UP000245802"/>
    </source>
</evidence>
<dbReference type="RefSeq" id="WP_010035371.1">
    <property type="nucleotide sequence ID" value="NZ_CP025958.1"/>
</dbReference>
<dbReference type="EMBL" id="CP025958">
    <property type="protein sequence ID" value="AWM37653.1"/>
    <property type="molecule type" value="Genomic_DNA"/>
</dbReference>
<dbReference type="AlphaFoldDB" id="A0A2Z3GV99"/>
<dbReference type="Pfam" id="PF13384">
    <property type="entry name" value="HTH_23"/>
    <property type="match status" value="1"/>
</dbReference>
<accession>A0A2Z3GV99</accession>
<dbReference type="InterPro" id="IPR009057">
    <property type="entry name" value="Homeodomain-like_sf"/>
</dbReference>
<proteinExistence type="predicted"/>
<organism evidence="1 2">
    <name type="scientific">Gemmata obscuriglobus</name>
    <dbReference type="NCBI Taxonomy" id="114"/>
    <lineage>
        <taxon>Bacteria</taxon>
        <taxon>Pseudomonadati</taxon>
        <taxon>Planctomycetota</taxon>
        <taxon>Planctomycetia</taxon>
        <taxon>Gemmatales</taxon>
        <taxon>Gemmataceae</taxon>
        <taxon>Gemmata</taxon>
    </lineage>
</organism>
<gene>
    <name evidence="1" type="ORF">C1280_12085</name>
</gene>
<dbReference type="KEGG" id="gog:C1280_12085"/>
<evidence type="ECO:0000313" key="1">
    <source>
        <dbReference type="EMBL" id="AWM37653.1"/>
    </source>
</evidence>
<sequence>MSADRNEHPDPVVRRKMLVLWAIHLGHSRPQAADLAGVGVATAKRYVLAYRDGGLDQLVLVRCNRHIPTSALADHAEAITRSLTAQPVRTTAEAIERIHQLTGLRRGLTQTRTFLAGLGFTWQRSRAVPVPPKSR</sequence>
<reference evidence="1 2" key="1">
    <citation type="submission" date="2018-01" db="EMBL/GenBank/DDBJ databases">
        <title>G. obscuriglobus.</title>
        <authorList>
            <person name="Franke J."/>
            <person name="Blomberg W."/>
            <person name="Selmecki A."/>
        </authorList>
    </citation>
    <scope>NUCLEOTIDE SEQUENCE [LARGE SCALE GENOMIC DNA]</scope>
    <source>
        <strain evidence="1 2">DSM 5831</strain>
    </source>
</reference>
<dbReference type="SUPFAM" id="SSF46689">
    <property type="entry name" value="Homeodomain-like"/>
    <property type="match status" value="1"/>
</dbReference>
<keyword evidence="2" id="KW-1185">Reference proteome</keyword>
<name>A0A2Z3GV99_9BACT</name>